<dbReference type="EMBL" id="LAZR01026896">
    <property type="protein sequence ID" value="KKL67333.1"/>
    <property type="molecule type" value="Genomic_DNA"/>
</dbReference>
<accession>A0A0F9DZY9</accession>
<dbReference type="Pfam" id="PF04015">
    <property type="entry name" value="DUF362"/>
    <property type="match status" value="1"/>
</dbReference>
<sequence>YNVRLVNLSKMPSRNINFRYKRRGFSVPLPQLLLDEVQLFITIPVPKVHSNTGVSMSIKNQWGCIQEPSLRLKLHPYFKKVIFEINKALNVGVSVLDGRYGLNRNGPMRGDAVELGWLMVADNILAADMACCTLMGIDPLSIDYLRFYSDNEVLPSIENYQFNQNYSQFVGPRFYLKRELMDYPGYFAFRSPFLAYLAYNSRLSRILHKGLYLFRDKFYDHE</sequence>
<dbReference type="InterPro" id="IPR007160">
    <property type="entry name" value="DUF362"/>
</dbReference>
<organism evidence="2">
    <name type="scientific">marine sediment metagenome</name>
    <dbReference type="NCBI Taxonomy" id="412755"/>
    <lineage>
        <taxon>unclassified sequences</taxon>
        <taxon>metagenomes</taxon>
        <taxon>ecological metagenomes</taxon>
    </lineage>
</organism>
<evidence type="ECO:0000313" key="2">
    <source>
        <dbReference type="EMBL" id="KKL67333.1"/>
    </source>
</evidence>
<comment type="caution">
    <text evidence="2">The sequence shown here is derived from an EMBL/GenBank/DDBJ whole genome shotgun (WGS) entry which is preliminary data.</text>
</comment>
<reference evidence="2" key="1">
    <citation type="journal article" date="2015" name="Nature">
        <title>Complex archaea that bridge the gap between prokaryotes and eukaryotes.</title>
        <authorList>
            <person name="Spang A."/>
            <person name="Saw J.H."/>
            <person name="Jorgensen S.L."/>
            <person name="Zaremba-Niedzwiedzka K."/>
            <person name="Martijn J."/>
            <person name="Lind A.E."/>
            <person name="van Eijk R."/>
            <person name="Schleper C."/>
            <person name="Guy L."/>
            <person name="Ettema T.J."/>
        </authorList>
    </citation>
    <scope>NUCLEOTIDE SEQUENCE</scope>
</reference>
<evidence type="ECO:0000259" key="1">
    <source>
        <dbReference type="Pfam" id="PF04015"/>
    </source>
</evidence>
<protein>
    <recommendedName>
        <fullName evidence="1">DUF362 domain-containing protein</fullName>
    </recommendedName>
</protein>
<feature type="non-terminal residue" evidence="2">
    <location>
        <position position="1"/>
    </location>
</feature>
<feature type="domain" description="DUF362" evidence="1">
    <location>
        <begin position="2"/>
        <end position="133"/>
    </location>
</feature>
<name>A0A0F9DZY9_9ZZZZ</name>
<dbReference type="AlphaFoldDB" id="A0A0F9DZY9"/>
<gene>
    <name evidence="2" type="ORF">LCGC14_2136010</name>
</gene>
<proteinExistence type="predicted"/>